<protein>
    <submittedName>
        <fullName evidence="2">DUF5615 family PIN-like protein</fullName>
    </submittedName>
</protein>
<dbReference type="Proteomes" id="UP000525432">
    <property type="component" value="Unassembled WGS sequence"/>
</dbReference>
<evidence type="ECO:0000259" key="1">
    <source>
        <dbReference type="Pfam" id="PF18480"/>
    </source>
</evidence>
<proteinExistence type="predicted"/>
<accession>A0A841UUT2</accession>
<evidence type="ECO:0000313" key="2">
    <source>
        <dbReference type="EMBL" id="MBC1194781.1"/>
    </source>
</evidence>
<comment type="caution">
    <text evidence="2">The sequence shown here is derived from an EMBL/GenBank/DDBJ whole genome shotgun (WGS) entry which is preliminary data.</text>
</comment>
<organism evidence="2 3">
    <name type="scientific">Microcystis aeruginosa BLCC-F158</name>
    <dbReference type="NCBI Taxonomy" id="2755316"/>
    <lineage>
        <taxon>Bacteria</taxon>
        <taxon>Bacillati</taxon>
        <taxon>Cyanobacteriota</taxon>
        <taxon>Cyanophyceae</taxon>
        <taxon>Oscillatoriophycideae</taxon>
        <taxon>Chroococcales</taxon>
        <taxon>Microcystaceae</taxon>
        <taxon>Microcystis</taxon>
    </lineage>
</organism>
<dbReference type="EMBL" id="JACEGC010000016">
    <property type="protein sequence ID" value="MBC1194781.1"/>
    <property type="molecule type" value="Genomic_DNA"/>
</dbReference>
<name>A0A841UUT2_MICAE</name>
<reference evidence="2 3" key="1">
    <citation type="submission" date="2020-07" db="EMBL/GenBank/DDBJ databases">
        <title>Genomes of two Microcystis aeruginosa (Cyanobacteria) strains from Florida (USA) with disparate toxicogenic potential.</title>
        <authorList>
            <person name="Lefler F.W."/>
            <person name="Barbosa M."/>
            <person name="Berthold D.E."/>
            <person name="Laughinghouse H.D. IV."/>
        </authorList>
    </citation>
    <scope>NUCLEOTIDE SEQUENCE [LARGE SCALE GENOMIC DNA]</scope>
    <source>
        <strain evidence="2 3">BLCCF158</strain>
    </source>
</reference>
<feature type="domain" description="DUF5615" evidence="1">
    <location>
        <begin position="5"/>
        <end position="86"/>
    </location>
</feature>
<evidence type="ECO:0000313" key="3">
    <source>
        <dbReference type="Proteomes" id="UP000525432"/>
    </source>
</evidence>
<dbReference type="Pfam" id="PF18480">
    <property type="entry name" value="DUF5615"/>
    <property type="match status" value="1"/>
</dbReference>
<sequence>MSLPLLIDEDSLCKVLVKMLTVAGHDVITVNEVGLSGQPDSVVLNYARQNNRILLTRNCRDFEALHQENPRHPGVLAIYENRDYSKNLSRREIVKAIVNLETANIPLANQFISLNQWNY</sequence>
<dbReference type="RefSeq" id="WP_185238926.1">
    <property type="nucleotide sequence ID" value="NZ_JACEGC010000016.1"/>
</dbReference>
<gene>
    <name evidence="2" type="ORF">H0901_05645</name>
</gene>
<dbReference type="InterPro" id="IPR041049">
    <property type="entry name" value="DUF5615"/>
</dbReference>
<dbReference type="AlphaFoldDB" id="A0A841UUT2"/>